<dbReference type="OrthoDB" id="4154756at2759"/>
<dbReference type="HOGENOM" id="CLU_074142_0_0_1"/>
<accession>A0A0D1ZKD1</accession>
<dbReference type="STRING" id="212818.A0A0D1ZKD1"/>
<dbReference type="Proteomes" id="UP000054302">
    <property type="component" value="Unassembled WGS sequence"/>
</dbReference>
<dbReference type="AlphaFoldDB" id="A0A0D1ZKD1"/>
<proteinExistence type="predicted"/>
<name>A0A0D1ZKD1_EXOME</name>
<evidence type="ECO:0000313" key="3">
    <source>
        <dbReference type="EMBL" id="KIV94374.1"/>
    </source>
</evidence>
<keyword evidence="4" id="KW-1185">Reference proteome</keyword>
<dbReference type="InterPro" id="IPR036047">
    <property type="entry name" value="F-box-like_dom_sf"/>
</dbReference>
<dbReference type="InterPro" id="IPR001810">
    <property type="entry name" value="F-box_dom"/>
</dbReference>
<dbReference type="VEuPathDB" id="FungiDB:PV10_02147"/>
<keyword evidence="1" id="KW-0812">Transmembrane</keyword>
<reference evidence="3 4" key="1">
    <citation type="submission" date="2015-01" db="EMBL/GenBank/DDBJ databases">
        <title>The Genome Sequence of Exophiala mesophila CBS40295.</title>
        <authorList>
            <consortium name="The Broad Institute Genomics Platform"/>
            <person name="Cuomo C."/>
            <person name="de Hoog S."/>
            <person name="Gorbushina A."/>
            <person name="Stielow B."/>
            <person name="Teixiera M."/>
            <person name="Abouelleil A."/>
            <person name="Chapman S.B."/>
            <person name="Priest M."/>
            <person name="Young S.K."/>
            <person name="Wortman J."/>
            <person name="Nusbaum C."/>
            <person name="Birren B."/>
        </authorList>
    </citation>
    <scope>NUCLEOTIDE SEQUENCE [LARGE SCALE GENOMIC DNA]</scope>
    <source>
        <strain evidence="3 4">CBS 40295</strain>
    </source>
</reference>
<dbReference type="SUPFAM" id="SSF81383">
    <property type="entry name" value="F-box domain"/>
    <property type="match status" value="1"/>
</dbReference>
<sequence length="293" mass="33848">MRLWSAVTQSQKAWPRDEEDRIILFKLPPLVNLNTPAEAASDTKSNNKSAVAKTLTSTSISNLPAEVIHNIVAFLHPLDRVCLGLSSKKLASGVLSAPRLSPNTSPNTWGWFNRTDNTYLAPDCYTLILRLAHGWVNKDRWRYCWTCNKIVTRDPQYFETRLRRTKKPRWSTQLNVEQEVWTEWTKDQRCDHLIRMWSLDRGEDSSSLFCDLCRSTQMAEPARHPSQCPKCLEAELTYKFKPNRWPQRRRILEDIAWILIVGPVCVAIVVLGLLEKCFPTWPFLVKLKAEGLI</sequence>
<gene>
    <name evidence="3" type="ORF">PV10_02147</name>
</gene>
<feature type="domain" description="F-box" evidence="2">
    <location>
        <begin position="60"/>
        <end position="92"/>
    </location>
</feature>
<dbReference type="EMBL" id="KN847521">
    <property type="protein sequence ID" value="KIV94374.1"/>
    <property type="molecule type" value="Genomic_DNA"/>
</dbReference>
<evidence type="ECO:0000313" key="4">
    <source>
        <dbReference type="Proteomes" id="UP000054302"/>
    </source>
</evidence>
<dbReference type="OMA" id="CCSTAIN"/>
<keyword evidence="1" id="KW-0472">Membrane</keyword>
<organism evidence="3 4">
    <name type="scientific">Exophiala mesophila</name>
    <name type="common">Black yeast-like fungus</name>
    <dbReference type="NCBI Taxonomy" id="212818"/>
    <lineage>
        <taxon>Eukaryota</taxon>
        <taxon>Fungi</taxon>
        <taxon>Dikarya</taxon>
        <taxon>Ascomycota</taxon>
        <taxon>Pezizomycotina</taxon>
        <taxon>Eurotiomycetes</taxon>
        <taxon>Chaetothyriomycetidae</taxon>
        <taxon>Chaetothyriales</taxon>
        <taxon>Herpotrichiellaceae</taxon>
        <taxon>Exophiala</taxon>
    </lineage>
</organism>
<dbReference type="Pfam" id="PF00646">
    <property type="entry name" value="F-box"/>
    <property type="match status" value="1"/>
</dbReference>
<keyword evidence="1" id="KW-1133">Transmembrane helix</keyword>
<dbReference type="GeneID" id="27319992"/>
<evidence type="ECO:0000256" key="1">
    <source>
        <dbReference type="SAM" id="Phobius"/>
    </source>
</evidence>
<feature type="transmembrane region" description="Helical" evidence="1">
    <location>
        <begin position="255"/>
        <end position="274"/>
    </location>
</feature>
<dbReference type="RefSeq" id="XP_016225948.1">
    <property type="nucleotide sequence ID" value="XM_016366430.1"/>
</dbReference>
<evidence type="ECO:0000259" key="2">
    <source>
        <dbReference type="Pfam" id="PF00646"/>
    </source>
</evidence>
<protein>
    <recommendedName>
        <fullName evidence="2">F-box domain-containing protein</fullName>
    </recommendedName>
</protein>